<feature type="signal peptide" evidence="4">
    <location>
        <begin position="1"/>
        <end position="16"/>
    </location>
</feature>
<dbReference type="EMBL" id="CAMXCT010000346">
    <property type="protein sequence ID" value="CAI3977476.1"/>
    <property type="molecule type" value="Genomic_DNA"/>
</dbReference>
<dbReference type="OrthoDB" id="427614at2759"/>
<feature type="region of interest" description="Disordered" evidence="3">
    <location>
        <begin position="631"/>
        <end position="695"/>
    </location>
</feature>
<name>A0A9P1BQ88_9DINO</name>
<dbReference type="AlphaFoldDB" id="A0A9P1BQ88"/>
<dbReference type="PANTHER" id="PTHR48207:SF3">
    <property type="entry name" value="SUCCINATE--HYDROXYMETHYLGLUTARATE COA-TRANSFERASE"/>
    <property type="match status" value="1"/>
</dbReference>
<keyword evidence="4" id="KW-0732">Signal</keyword>
<dbReference type="Gene3D" id="3.40.50.10540">
    <property type="entry name" value="Crotonobetainyl-coa:carnitine coa-transferase, domain 1"/>
    <property type="match status" value="1"/>
</dbReference>
<protein>
    <submittedName>
        <fullName evidence="5">Uncharacterized protein</fullName>
    </submittedName>
</protein>
<sequence>MCRWWALAILFWHVSGEAPPVVEPSELASPEPSTFLAAAADTREAEAGSPSPPTSDDGEDEEARLRDKIAQEVEEKMKEHAEKKHEEEKEGEEAESDSTFLIFLVLGVAAVARFLCKGRVQREHSGYMIITDTSPTKKRETAAKFWASKRTQSLDSTGSSAVEKHKSNGSGTATGMPAPPLRPVPASPLRPGPKQAPEGKGALDLLFNAPKLAESLSHLGLRRRDGAQEVAPAARTTWWRQAIEPYRQTLGFTMEEAAVIDTPIAGLRGALGYDGSADWLRWANLAEQQMSSLRKDVEGGLVPVDPVDPVDGHDLRALHADFAVQDLCRGARARLDELCKKFNTSLSRFDAEQYFWSHCWPRKDTAAAASSFAFDGRWNYSSGSLQVTGGAVHWQSGLVTPINATSDLVFDMALDGEVFQGRLEDAGKRLVFSDGDVWTRQTPIQEHPPHDAGATTCQSTRPEQKVRLIHQVEVPEVEVEEDVEPMELDAKDVMSQEPPGGDQIVAAVSEVLFKAVAKADVETVRLGLQQVGLLGHEAVQSLLSIRDEGDSLLHLAAAGSRQSSDASSYVQIANTLLVARANVNDCNRSGATPWRLARKSDPVMEKLLLAFGADPDIGGDKSEVTLVKPFKAQLAQPGQSPEKVGTSEASTRPTRSSSLGSLALPEQRTDEESVEDHNPCQMPEEPPPGAKTTDWPLDLLRGECRSHKLPVSQGCTEAQLVERLAETMLTPGTKKGSLLAGVYIVDACLLPAGPFSAAALVSQGAQVLKIQPDSAGEATCEEATQLVQMQKCGDWQLLPQPLALDLRFAQNQRALDEILTKSQCLIHSFRANTAERVGLGKALKQRHPQLLVISISGQAKSAGSLFAYDAVVTQGSTMTQSSAVQHITPDVAAKMILQSLQNTENAGRHVRVSVMSAS</sequence>
<dbReference type="InterPro" id="IPR023606">
    <property type="entry name" value="CoA-Trfase_III_dom_1_sf"/>
</dbReference>
<feature type="compositionally biased region" description="Pro residues" evidence="3">
    <location>
        <begin position="177"/>
        <end position="191"/>
    </location>
</feature>
<comment type="similarity">
    <text evidence="1">Belongs to the CoA-transferase III family.</text>
</comment>
<dbReference type="Pfam" id="PF02515">
    <property type="entry name" value="CoA_transf_3"/>
    <property type="match status" value="1"/>
</dbReference>
<feature type="region of interest" description="Disordered" evidence="3">
    <location>
        <begin position="22"/>
        <end position="94"/>
    </location>
</feature>
<evidence type="ECO:0000313" key="6">
    <source>
        <dbReference type="EMBL" id="CAL4764788.1"/>
    </source>
</evidence>
<dbReference type="SUPFAM" id="SSF89796">
    <property type="entry name" value="CoA-transferase family III (CaiB/BaiF)"/>
    <property type="match status" value="1"/>
</dbReference>
<evidence type="ECO:0000256" key="1">
    <source>
        <dbReference type="ARBA" id="ARBA00008383"/>
    </source>
</evidence>
<feature type="compositionally biased region" description="Polar residues" evidence="3">
    <location>
        <begin position="647"/>
        <end position="660"/>
    </location>
</feature>
<comment type="caution">
    <text evidence="5">The sequence shown here is derived from an EMBL/GenBank/DDBJ whole genome shotgun (WGS) entry which is preliminary data.</text>
</comment>
<keyword evidence="7" id="KW-1185">Reference proteome</keyword>
<evidence type="ECO:0000313" key="5">
    <source>
        <dbReference type="EMBL" id="CAI3977476.1"/>
    </source>
</evidence>
<evidence type="ECO:0000256" key="2">
    <source>
        <dbReference type="ARBA" id="ARBA00022679"/>
    </source>
</evidence>
<accession>A0A9P1BQ88</accession>
<dbReference type="InterPro" id="IPR003673">
    <property type="entry name" value="CoA-Trfase_fam_III"/>
</dbReference>
<feature type="compositionally biased region" description="Basic and acidic residues" evidence="3">
    <location>
        <begin position="63"/>
        <end position="88"/>
    </location>
</feature>
<reference evidence="5" key="1">
    <citation type="submission" date="2022-10" db="EMBL/GenBank/DDBJ databases">
        <authorList>
            <person name="Chen Y."/>
            <person name="Dougan E. K."/>
            <person name="Chan C."/>
            <person name="Rhodes N."/>
            <person name="Thang M."/>
        </authorList>
    </citation>
    <scope>NUCLEOTIDE SEQUENCE</scope>
</reference>
<feature type="chain" id="PRO_5043269666" evidence="4">
    <location>
        <begin position="17"/>
        <end position="918"/>
    </location>
</feature>
<dbReference type="PANTHER" id="PTHR48207">
    <property type="entry name" value="SUCCINATE--HYDROXYMETHYLGLUTARATE COA-TRANSFERASE"/>
    <property type="match status" value="1"/>
</dbReference>
<organism evidence="5">
    <name type="scientific">Cladocopium goreaui</name>
    <dbReference type="NCBI Taxonomy" id="2562237"/>
    <lineage>
        <taxon>Eukaryota</taxon>
        <taxon>Sar</taxon>
        <taxon>Alveolata</taxon>
        <taxon>Dinophyceae</taxon>
        <taxon>Suessiales</taxon>
        <taxon>Symbiodiniaceae</taxon>
        <taxon>Cladocopium</taxon>
    </lineage>
</organism>
<feature type="region of interest" description="Disordered" evidence="3">
    <location>
        <begin position="151"/>
        <end position="199"/>
    </location>
</feature>
<dbReference type="SUPFAM" id="SSF48403">
    <property type="entry name" value="Ankyrin repeat"/>
    <property type="match status" value="1"/>
</dbReference>
<dbReference type="EMBL" id="CAMXCT030000346">
    <property type="protein sequence ID" value="CAL4764788.1"/>
    <property type="molecule type" value="Genomic_DNA"/>
</dbReference>
<dbReference type="InterPro" id="IPR036770">
    <property type="entry name" value="Ankyrin_rpt-contain_sf"/>
</dbReference>
<gene>
    <name evidence="5" type="ORF">C1SCF055_LOCUS5613</name>
</gene>
<feature type="compositionally biased region" description="Basic and acidic residues" evidence="3">
    <location>
        <begin position="667"/>
        <end position="678"/>
    </location>
</feature>
<reference evidence="6 7" key="2">
    <citation type="submission" date="2024-05" db="EMBL/GenBank/DDBJ databases">
        <authorList>
            <person name="Chen Y."/>
            <person name="Shah S."/>
            <person name="Dougan E. K."/>
            <person name="Thang M."/>
            <person name="Chan C."/>
        </authorList>
    </citation>
    <scope>NUCLEOTIDE SEQUENCE [LARGE SCALE GENOMIC DNA]</scope>
</reference>
<evidence type="ECO:0000256" key="3">
    <source>
        <dbReference type="SAM" id="MobiDB-lite"/>
    </source>
</evidence>
<dbReference type="Gene3D" id="1.25.40.20">
    <property type="entry name" value="Ankyrin repeat-containing domain"/>
    <property type="match status" value="1"/>
</dbReference>
<evidence type="ECO:0000313" key="7">
    <source>
        <dbReference type="Proteomes" id="UP001152797"/>
    </source>
</evidence>
<dbReference type="Proteomes" id="UP001152797">
    <property type="component" value="Unassembled WGS sequence"/>
</dbReference>
<evidence type="ECO:0000256" key="4">
    <source>
        <dbReference type="SAM" id="SignalP"/>
    </source>
</evidence>
<dbReference type="InterPro" id="IPR050483">
    <property type="entry name" value="CoA-transferase_III_domain"/>
</dbReference>
<keyword evidence="2" id="KW-0808">Transferase</keyword>
<dbReference type="GO" id="GO:0008410">
    <property type="term" value="F:CoA-transferase activity"/>
    <property type="evidence" value="ECO:0007669"/>
    <property type="project" value="TreeGrafter"/>
</dbReference>
<feature type="compositionally biased region" description="Polar residues" evidence="3">
    <location>
        <begin position="151"/>
        <end position="160"/>
    </location>
</feature>
<proteinExistence type="inferred from homology"/>
<dbReference type="EMBL" id="CAMXCT020000346">
    <property type="protein sequence ID" value="CAL1130851.1"/>
    <property type="molecule type" value="Genomic_DNA"/>
</dbReference>